<keyword evidence="6 11" id="KW-1133">Transmembrane helix</keyword>
<dbReference type="Pfam" id="PF03402">
    <property type="entry name" value="V1R"/>
    <property type="match status" value="1"/>
</dbReference>
<keyword evidence="13" id="KW-1185">Reference proteome</keyword>
<evidence type="ECO:0000256" key="8">
    <source>
        <dbReference type="ARBA" id="ARBA00023136"/>
    </source>
</evidence>
<feature type="transmembrane region" description="Helical" evidence="11">
    <location>
        <begin position="180"/>
        <end position="208"/>
    </location>
</feature>
<feature type="transmembrane region" description="Helical" evidence="11">
    <location>
        <begin position="94"/>
        <end position="118"/>
    </location>
</feature>
<evidence type="ECO:0000256" key="9">
    <source>
        <dbReference type="ARBA" id="ARBA00023170"/>
    </source>
</evidence>
<evidence type="ECO:0000256" key="1">
    <source>
        <dbReference type="ARBA" id="ARBA00004651"/>
    </source>
</evidence>
<comment type="subcellular location">
    <subcellularLocation>
        <location evidence="1 11">Cell membrane</location>
        <topology evidence="1 11">Multi-pass membrane protein</topology>
    </subcellularLocation>
</comment>
<dbReference type="InterPro" id="IPR004072">
    <property type="entry name" value="Vmron_rcpt_1"/>
</dbReference>
<dbReference type="Gene3D" id="1.20.1070.10">
    <property type="entry name" value="Rhodopsin 7-helix transmembrane proteins"/>
    <property type="match status" value="1"/>
</dbReference>
<evidence type="ECO:0000256" key="4">
    <source>
        <dbReference type="ARBA" id="ARBA00022507"/>
    </source>
</evidence>
<keyword evidence="3 11" id="KW-1003">Cell membrane</keyword>
<dbReference type="RefSeq" id="XP_013211010.1">
    <property type="nucleotide sequence ID" value="XM_013355556.1"/>
</dbReference>
<feature type="transmembrane region" description="Helical" evidence="11">
    <location>
        <begin position="236"/>
        <end position="260"/>
    </location>
</feature>
<dbReference type="GeneID" id="106144485"/>
<evidence type="ECO:0000256" key="6">
    <source>
        <dbReference type="ARBA" id="ARBA00022989"/>
    </source>
</evidence>
<evidence type="ECO:0000313" key="13">
    <source>
        <dbReference type="Proteomes" id="UP000694915"/>
    </source>
</evidence>
<evidence type="ECO:0000256" key="2">
    <source>
        <dbReference type="ARBA" id="ARBA00010663"/>
    </source>
</evidence>
<gene>
    <name evidence="14" type="primary">LOC106144485</name>
</gene>
<feature type="transmembrane region" description="Helical" evidence="11">
    <location>
        <begin position="6"/>
        <end position="32"/>
    </location>
</feature>
<feature type="transmembrane region" description="Helical" evidence="11">
    <location>
        <begin position="266"/>
        <end position="286"/>
    </location>
</feature>
<keyword evidence="10 11" id="KW-0807">Transducer</keyword>
<proteinExistence type="inferred from homology"/>
<sequence length="298" mass="33912">MDVKDLIIGIVFLLQSIVGILGNFSFLSYYLMHYYIEQTLKTTDLILIHLFTANSLIILSKGLFHTMKSFGMKEFTNHFGCEFLLYFQRLGRSMSISSTCFLSVFQAITISSGNSSWLTPKIKAPKHIGLFTSLCWIFNMSINIIFPVYMKTKMNNKNMTYNSVMKYCATSSHNDLTSSLYTALFVLPEIMLSVIIVWSSGSMVVILYKHKQCVQHIRSTSVTYRTFPESKATHRILTLVSTFIGFYALSSILQGCIALIYNPGWWLVNITAVISMCFPTLGPFVISHHYTVLRLCFS</sequence>
<feature type="transmembrane region" description="Helical" evidence="11">
    <location>
        <begin position="130"/>
        <end position="150"/>
    </location>
</feature>
<feature type="transmembrane region" description="Helical" evidence="11">
    <location>
        <begin position="44"/>
        <end position="64"/>
    </location>
</feature>
<dbReference type="SUPFAM" id="SSF81321">
    <property type="entry name" value="Family A G protein-coupled receptor-like"/>
    <property type="match status" value="1"/>
</dbReference>
<evidence type="ECO:0000256" key="5">
    <source>
        <dbReference type="ARBA" id="ARBA00022692"/>
    </source>
</evidence>
<dbReference type="PANTHER" id="PTHR24062">
    <property type="entry name" value="VOMERONASAL TYPE-1 RECEPTOR"/>
    <property type="match status" value="1"/>
</dbReference>
<dbReference type="Proteomes" id="UP000694915">
    <property type="component" value="Unplaced"/>
</dbReference>
<accession>A0ABM1AZ53</accession>
<keyword evidence="8 11" id="KW-0472">Membrane</keyword>
<evidence type="ECO:0000256" key="10">
    <source>
        <dbReference type="ARBA" id="ARBA00023224"/>
    </source>
</evidence>
<evidence type="ECO:0000313" key="14">
    <source>
        <dbReference type="RefSeq" id="XP_013211010.1"/>
    </source>
</evidence>
<name>A0ABM1AZ53_MICOH</name>
<protein>
    <recommendedName>
        <fullName evidence="11">Vomeronasal type-1 receptor</fullName>
    </recommendedName>
</protein>
<feature type="domain" description="G-protein coupled receptors family 1 profile" evidence="12">
    <location>
        <begin position="22"/>
        <end position="286"/>
    </location>
</feature>
<comment type="similarity">
    <text evidence="2 11">Belongs to the G-protein coupled receptor 1 family.</text>
</comment>
<dbReference type="PROSITE" id="PS50262">
    <property type="entry name" value="G_PROTEIN_RECEP_F1_2"/>
    <property type="match status" value="1"/>
</dbReference>
<organism evidence="13 14">
    <name type="scientific">Microtus ochrogaster</name>
    <name type="common">Prairie vole</name>
    <dbReference type="NCBI Taxonomy" id="79684"/>
    <lineage>
        <taxon>Eukaryota</taxon>
        <taxon>Metazoa</taxon>
        <taxon>Chordata</taxon>
        <taxon>Craniata</taxon>
        <taxon>Vertebrata</taxon>
        <taxon>Euteleostomi</taxon>
        <taxon>Mammalia</taxon>
        <taxon>Eutheria</taxon>
        <taxon>Euarchontoglires</taxon>
        <taxon>Glires</taxon>
        <taxon>Rodentia</taxon>
        <taxon>Myomorpha</taxon>
        <taxon>Muroidea</taxon>
        <taxon>Cricetidae</taxon>
        <taxon>Arvicolinae</taxon>
        <taxon>Microtus</taxon>
    </lineage>
</organism>
<reference evidence="14" key="1">
    <citation type="submission" date="2025-08" db="UniProtKB">
        <authorList>
            <consortium name="RefSeq"/>
        </authorList>
    </citation>
    <scope>IDENTIFICATION</scope>
</reference>
<keyword evidence="7 11" id="KW-0297">G-protein coupled receptor</keyword>
<dbReference type="InterPro" id="IPR017452">
    <property type="entry name" value="GPCR_Rhodpsn_7TM"/>
</dbReference>
<keyword evidence="4 11" id="KW-0589">Pheromone response</keyword>
<evidence type="ECO:0000256" key="11">
    <source>
        <dbReference type="RuleBase" id="RU364061"/>
    </source>
</evidence>
<evidence type="ECO:0000256" key="7">
    <source>
        <dbReference type="ARBA" id="ARBA00023040"/>
    </source>
</evidence>
<keyword evidence="5 11" id="KW-0812">Transmembrane</keyword>
<dbReference type="PRINTS" id="PR01534">
    <property type="entry name" value="VOMERONASL1R"/>
</dbReference>
<keyword evidence="9 11" id="KW-0675">Receptor</keyword>
<evidence type="ECO:0000256" key="3">
    <source>
        <dbReference type="ARBA" id="ARBA00022475"/>
    </source>
</evidence>
<evidence type="ECO:0000259" key="12">
    <source>
        <dbReference type="PROSITE" id="PS50262"/>
    </source>
</evidence>